<feature type="transmembrane region" description="Helical" evidence="2">
    <location>
        <begin position="21"/>
        <end position="43"/>
    </location>
</feature>
<gene>
    <name evidence="3" type="ORF">GCM10011492_42590</name>
</gene>
<dbReference type="Proteomes" id="UP000636793">
    <property type="component" value="Unassembled WGS sequence"/>
</dbReference>
<sequence>MADPDTLDRRAILGNMLLHKRWFVAVYWIVAVVLIAVGGGLGAKWGDSEAPTFNNKEKGSVPANGVSHMLYQVFGGVLLALVVAAVFAGVWLLLWVRSRRVEPPYDDSEDDDADTMSVDDVEGMFSDEDDEDAELAVADEDNELGAEDDAESYDDEDDELPYDGEEYPARPDAR</sequence>
<feature type="region of interest" description="Disordered" evidence="1">
    <location>
        <begin position="103"/>
        <end position="174"/>
    </location>
</feature>
<dbReference type="EMBL" id="BMHI01000008">
    <property type="protein sequence ID" value="GGB46933.1"/>
    <property type="molecule type" value="Genomic_DNA"/>
</dbReference>
<evidence type="ECO:0000313" key="3">
    <source>
        <dbReference type="EMBL" id="GGB46933.1"/>
    </source>
</evidence>
<proteinExistence type="predicted"/>
<keyword evidence="2" id="KW-1133">Transmembrane helix</keyword>
<reference evidence="3" key="1">
    <citation type="journal article" date="2014" name="Int. J. Syst. Evol. Microbiol.">
        <title>Complete genome sequence of Corynebacterium casei LMG S-19264T (=DSM 44701T), isolated from a smear-ripened cheese.</title>
        <authorList>
            <consortium name="US DOE Joint Genome Institute (JGI-PGF)"/>
            <person name="Walter F."/>
            <person name="Albersmeier A."/>
            <person name="Kalinowski J."/>
            <person name="Ruckert C."/>
        </authorList>
    </citation>
    <scope>NUCLEOTIDE SEQUENCE</scope>
    <source>
        <strain evidence="3">CGMCC 1.15085</strain>
    </source>
</reference>
<feature type="compositionally biased region" description="Acidic residues" evidence="1">
    <location>
        <begin position="104"/>
        <end position="166"/>
    </location>
</feature>
<accession>A0A916X0B2</accession>
<keyword evidence="4" id="KW-1185">Reference proteome</keyword>
<organism evidence="3 4">
    <name type="scientific">Flexivirga endophytica</name>
    <dbReference type="NCBI Taxonomy" id="1849103"/>
    <lineage>
        <taxon>Bacteria</taxon>
        <taxon>Bacillati</taxon>
        <taxon>Actinomycetota</taxon>
        <taxon>Actinomycetes</taxon>
        <taxon>Micrococcales</taxon>
        <taxon>Dermacoccaceae</taxon>
        <taxon>Flexivirga</taxon>
    </lineage>
</organism>
<evidence type="ECO:0000256" key="1">
    <source>
        <dbReference type="SAM" id="MobiDB-lite"/>
    </source>
</evidence>
<comment type="caution">
    <text evidence="3">The sequence shown here is derived from an EMBL/GenBank/DDBJ whole genome shotgun (WGS) entry which is preliminary data.</text>
</comment>
<reference evidence="3" key="2">
    <citation type="submission" date="2020-09" db="EMBL/GenBank/DDBJ databases">
        <authorList>
            <person name="Sun Q."/>
            <person name="Zhou Y."/>
        </authorList>
    </citation>
    <scope>NUCLEOTIDE SEQUENCE</scope>
    <source>
        <strain evidence="3">CGMCC 1.15085</strain>
    </source>
</reference>
<keyword evidence="2" id="KW-0472">Membrane</keyword>
<evidence type="ECO:0000313" key="4">
    <source>
        <dbReference type="Proteomes" id="UP000636793"/>
    </source>
</evidence>
<protein>
    <submittedName>
        <fullName evidence="3">Uncharacterized protein</fullName>
    </submittedName>
</protein>
<evidence type="ECO:0000256" key="2">
    <source>
        <dbReference type="SAM" id="Phobius"/>
    </source>
</evidence>
<feature type="transmembrane region" description="Helical" evidence="2">
    <location>
        <begin position="69"/>
        <end position="94"/>
    </location>
</feature>
<name>A0A916X0B2_9MICO</name>
<dbReference type="AlphaFoldDB" id="A0A916X0B2"/>
<keyword evidence="2" id="KW-0812">Transmembrane</keyword>